<dbReference type="InterPro" id="IPR049258">
    <property type="entry name" value="ODAD1_CC"/>
</dbReference>
<dbReference type="AlphaFoldDB" id="A0AAV2A1T1"/>
<feature type="non-terminal residue" evidence="4">
    <location>
        <position position="1"/>
    </location>
</feature>
<feature type="domain" description="ODAD1 central coiled coil region" evidence="3">
    <location>
        <begin position="195"/>
        <end position="456"/>
    </location>
</feature>
<name>A0AAV2A1T1_9ARAC</name>
<evidence type="ECO:0000259" key="3">
    <source>
        <dbReference type="Pfam" id="PF21773"/>
    </source>
</evidence>
<dbReference type="EMBL" id="CAXIEN010000107">
    <property type="protein sequence ID" value="CAL1277976.1"/>
    <property type="molecule type" value="Genomic_DNA"/>
</dbReference>
<evidence type="ECO:0000256" key="1">
    <source>
        <dbReference type="ARBA" id="ARBA00023054"/>
    </source>
</evidence>
<evidence type="ECO:0000313" key="4">
    <source>
        <dbReference type="EMBL" id="CAL1277976.1"/>
    </source>
</evidence>
<dbReference type="Pfam" id="PF21773">
    <property type="entry name" value="ODAD1_CC"/>
    <property type="match status" value="1"/>
</dbReference>
<proteinExistence type="predicted"/>
<feature type="coiled-coil region" evidence="2">
    <location>
        <begin position="377"/>
        <end position="450"/>
    </location>
</feature>
<dbReference type="PANTHER" id="PTHR21694:SF18">
    <property type="entry name" value="COILED-COIL DOMAIN-CONTAINING PROTEIN 63"/>
    <property type="match status" value="1"/>
</dbReference>
<dbReference type="PANTHER" id="PTHR21694">
    <property type="entry name" value="COILED-COIL DOMAIN-CONTAINING PROTEIN 63"/>
    <property type="match status" value="1"/>
</dbReference>
<reference evidence="4 5" key="1">
    <citation type="submission" date="2024-04" db="EMBL/GenBank/DDBJ databases">
        <authorList>
            <person name="Rising A."/>
            <person name="Reimegard J."/>
            <person name="Sonavane S."/>
            <person name="Akerstrom W."/>
            <person name="Nylinder S."/>
            <person name="Hedman E."/>
            <person name="Kallberg Y."/>
        </authorList>
    </citation>
    <scope>NUCLEOTIDE SEQUENCE [LARGE SCALE GENOMIC DNA]</scope>
</reference>
<organism evidence="4 5">
    <name type="scientific">Larinioides sclopetarius</name>
    <dbReference type="NCBI Taxonomy" id="280406"/>
    <lineage>
        <taxon>Eukaryota</taxon>
        <taxon>Metazoa</taxon>
        <taxon>Ecdysozoa</taxon>
        <taxon>Arthropoda</taxon>
        <taxon>Chelicerata</taxon>
        <taxon>Arachnida</taxon>
        <taxon>Araneae</taxon>
        <taxon>Araneomorphae</taxon>
        <taxon>Entelegynae</taxon>
        <taxon>Araneoidea</taxon>
        <taxon>Araneidae</taxon>
        <taxon>Larinioides</taxon>
    </lineage>
</organism>
<accession>A0AAV2A1T1</accession>
<gene>
    <name evidence="4" type="ORF">LARSCL_LOCUS9517</name>
</gene>
<sequence length="578" mass="67580">NRFEINDFSVISDVSKLLPLLGSCLHLKQRKAFIKLSHHCQYFIQSLKNIKKIMENQKSSDDDKEKFLIVKDELRRLTYELKKKEANRQSMHTKVQQYIRQQWETIAELKKQKSELTLQLRLQESESFSNKANNNLEQFKKSLEEVTKFENQIKEKNEQLDRYKHEILEMEKKLRQKQKEVIKAQRSKGRVLKYQQNISFLENRLNGSLHKYNQLLVSNKSLRDDISSLLLTQSSFRRKFGNIKRLLAMGKKTLSEVVHSATVSYQTGESVKYKLNLVKERTQVDQKKLGERIKELKILVEQDKQLKDFLEFKMKDRSASSDSEEISKNEQIMEQRLQTCHSILARIQLASNCKDVNRICKAFVQGEEMNLSLFEKVNEMSLEIEKLHEEVRGQRQELEVITRQYKEQKRKDLAVKHDIENMTDKLRTEAQQLEDAADAKAEELECVKEVLQSIYAFLDKVSSQKVSFTVDAGITDDNVLQYLEALERRIIDLIRCSKLADMKTAISHIAVPQTLKISHSFPLSKKGVTNNYMCQSKSKSNSCLKAEAKIPEIPFNKDHLEIFAKSFQQKLQLSPERP</sequence>
<comment type="caution">
    <text evidence="4">The sequence shown here is derived from an EMBL/GenBank/DDBJ whole genome shotgun (WGS) entry which is preliminary data.</text>
</comment>
<keyword evidence="5" id="KW-1185">Reference proteome</keyword>
<dbReference type="InterPro" id="IPR051876">
    <property type="entry name" value="ODA-DC/CCD"/>
</dbReference>
<protein>
    <recommendedName>
        <fullName evidence="3">ODAD1 central coiled coil region domain-containing protein</fullName>
    </recommendedName>
</protein>
<evidence type="ECO:0000256" key="2">
    <source>
        <dbReference type="SAM" id="Coils"/>
    </source>
</evidence>
<keyword evidence="1 2" id="KW-0175">Coiled coil</keyword>
<evidence type="ECO:0000313" key="5">
    <source>
        <dbReference type="Proteomes" id="UP001497382"/>
    </source>
</evidence>
<dbReference type="Proteomes" id="UP001497382">
    <property type="component" value="Unassembled WGS sequence"/>
</dbReference>
<feature type="coiled-coil region" evidence="2">
    <location>
        <begin position="81"/>
        <end position="187"/>
    </location>
</feature>